<sequence length="27" mass="2859">MTTLVNGYGIPASRLRFGYGSQSLGRG</sequence>
<dbReference type="AlphaFoldDB" id="A0A3M7M2Q7"/>
<evidence type="ECO:0000313" key="1">
    <source>
        <dbReference type="EMBL" id="RMZ68664.1"/>
    </source>
</evidence>
<organism evidence="1 2">
    <name type="scientific">Pyrenophora seminiperda CCB06</name>
    <dbReference type="NCBI Taxonomy" id="1302712"/>
    <lineage>
        <taxon>Eukaryota</taxon>
        <taxon>Fungi</taxon>
        <taxon>Dikarya</taxon>
        <taxon>Ascomycota</taxon>
        <taxon>Pezizomycotina</taxon>
        <taxon>Dothideomycetes</taxon>
        <taxon>Pleosporomycetidae</taxon>
        <taxon>Pleosporales</taxon>
        <taxon>Pleosporineae</taxon>
        <taxon>Pleosporaceae</taxon>
        <taxon>Pyrenophora</taxon>
    </lineage>
</organism>
<dbReference type="EMBL" id="KE747817">
    <property type="protein sequence ID" value="RMZ68664.1"/>
    <property type="molecule type" value="Genomic_DNA"/>
</dbReference>
<protein>
    <submittedName>
        <fullName evidence="1">Uncharacterized protein</fullName>
    </submittedName>
</protein>
<reference evidence="1 2" key="1">
    <citation type="journal article" date="2014" name="PLoS ONE">
        <title>De novo Genome Assembly of the Fungal Plant Pathogen Pyrenophora semeniperda.</title>
        <authorList>
            <person name="Soliai M.M."/>
            <person name="Meyer S.E."/>
            <person name="Udall J.A."/>
            <person name="Elzinga D.E."/>
            <person name="Hermansen R.A."/>
            <person name="Bodily P.M."/>
            <person name="Hart A.A."/>
            <person name="Coleman C.E."/>
        </authorList>
    </citation>
    <scope>NUCLEOTIDE SEQUENCE [LARGE SCALE GENOMIC DNA]</scope>
    <source>
        <strain evidence="1 2">CCB06</strain>
        <tissue evidence="1">Mycelium</tissue>
    </source>
</reference>
<keyword evidence="2" id="KW-1185">Reference proteome</keyword>
<accession>A0A3M7M2Q7</accession>
<proteinExistence type="predicted"/>
<evidence type="ECO:0000313" key="2">
    <source>
        <dbReference type="Proteomes" id="UP000265663"/>
    </source>
</evidence>
<name>A0A3M7M2Q7_9PLEO</name>
<dbReference type="Proteomes" id="UP000265663">
    <property type="component" value="Unassembled WGS sequence"/>
</dbReference>
<gene>
    <name evidence="1" type="ORF">GMOD_00002448</name>
</gene>